<evidence type="ECO:0000256" key="2">
    <source>
        <dbReference type="SAM" id="Phobius"/>
    </source>
</evidence>
<keyword evidence="1" id="KW-0175">Coiled coil</keyword>
<feature type="domain" description="PAC" evidence="5">
    <location>
        <begin position="424"/>
        <end position="477"/>
    </location>
</feature>
<dbReference type="SUPFAM" id="SSF141868">
    <property type="entry name" value="EAL domain-like"/>
    <property type="match status" value="1"/>
</dbReference>
<dbReference type="Gene3D" id="3.30.450.40">
    <property type="match status" value="1"/>
</dbReference>
<dbReference type="InterPro" id="IPR007891">
    <property type="entry name" value="CHASE3"/>
</dbReference>
<dbReference type="SMART" id="SM00052">
    <property type="entry name" value="EAL"/>
    <property type="match status" value="1"/>
</dbReference>
<gene>
    <name evidence="8" type="ORF">QRD43_16560</name>
</gene>
<dbReference type="SUPFAM" id="SSF55785">
    <property type="entry name" value="PYP-like sensor domain (PAS domain)"/>
    <property type="match status" value="2"/>
</dbReference>
<dbReference type="SUPFAM" id="SSF55073">
    <property type="entry name" value="Nucleotide cyclase"/>
    <property type="match status" value="1"/>
</dbReference>
<dbReference type="SMART" id="SM00267">
    <property type="entry name" value="GGDEF"/>
    <property type="match status" value="1"/>
</dbReference>
<keyword evidence="2" id="KW-0472">Membrane</keyword>
<keyword evidence="2" id="KW-0812">Transmembrane</keyword>
<protein>
    <submittedName>
        <fullName evidence="8">EAL domain-containing protein</fullName>
    </submittedName>
</protein>
<dbReference type="PROSITE" id="PS50887">
    <property type="entry name" value="GGDEF"/>
    <property type="match status" value="1"/>
</dbReference>
<dbReference type="SUPFAM" id="SSF55781">
    <property type="entry name" value="GAF domain-like"/>
    <property type="match status" value="1"/>
</dbReference>
<evidence type="ECO:0000256" key="1">
    <source>
        <dbReference type="SAM" id="Coils"/>
    </source>
</evidence>
<proteinExistence type="predicted"/>
<dbReference type="InterPro" id="IPR035919">
    <property type="entry name" value="EAL_sf"/>
</dbReference>
<dbReference type="InterPro" id="IPR029787">
    <property type="entry name" value="Nucleotide_cyclase"/>
</dbReference>
<dbReference type="SMART" id="SM00065">
    <property type="entry name" value="GAF"/>
    <property type="match status" value="1"/>
</dbReference>
<dbReference type="InterPro" id="IPR052155">
    <property type="entry name" value="Biofilm_reg_signaling"/>
</dbReference>
<dbReference type="InterPro" id="IPR000014">
    <property type="entry name" value="PAS"/>
</dbReference>
<dbReference type="CDD" id="cd01948">
    <property type="entry name" value="EAL"/>
    <property type="match status" value="1"/>
</dbReference>
<dbReference type="InterPro" id="IPR013656">
    <property type="entry name" value="PAS_4"/>
</dbReference>
<evidence type="ECO:0000259" key="4">
    <source>
        <dbReference type="PROSITE" id="PS50112"/>
    </source>
</evidence>
<dbReference type="CDD" id="cd00130">
    <property type="entry name" value="PAS"/>
    <property type="match status" value="1"/>
</dbReference>
<evidence type="ECO:0000259" key="5">
    <source>
        <dbReference type="PROSITE" id="PS50113"/>
    </source>
</evidence>
<dbReference type="Pfam" id="PF00563">
    <property type="entry name" value="EAL"/>
    <property type="match status" value="1"/>
</dbReference>
<feature type="domain" description="PAC" evidence="5">
    <location>
        <begin position="286"/>
        <end position="338"/>
    </location>
</feature>
<dbReference type="Gene3D" id="3.20.20.450">
    <property type="entry name" value="EAL domain"/>
    <property type="match status" value="1"/>
</dbReference>
<dbReference type="Pfam" id="PF05227">
    <property type="entry name" value="CHASE3"/>
    <property type="match status" value="1"/>
</dbReference>
<reference evidence="8 9" key="1">
    <citation type="submission" date="2023-06" db="EMBL/GenBank/DDBJ databases">
        <title>Pelomonas sp. APW6 16S ribosomal RNA gene genome sequencing and assembly.</title>
        <authorList>
            <person name="Woo H."/>
        </authorList>
    </citation>
    <scope>NUCLEOTIDE SEQUENCE [LARGE SCALE GENOMIC DNA]</scope>
    <source>
        <strain evidence="8 9">APW6</strain>
    </source>
</reference>
<dbReference type="PANTHER" id="PTHR44757:SF2">
    <property type="entry name" value="BIOFILM ARCHITECTURE MAINTENANCE PROTEIN MBAA"/>
    <property type="match status" value="1"/>
</dbReference>
<dbReference type="PROSITE" id="PS50113">
    <property type="entry name" value="PAC"/>
    <property type="match status" value="2"/>
</dbReference>
<dbReference type="Pfam" id="PF08448">
    <property type="entry name" value="PAS_4"/>
    <property type="match status" value="2"/>
</dbReference>
<dbReference type="InterPro" id="IPR003018">
    <property type="entry name" value="GAF"/>
</dbReference>
<dbReference type="Pfam" id="PF13185">
    <property type="entry name" value="GAF_2"/>
    <property type="match status" value="1"/>
</dbReference>
<feature type="coiled-coil region" evidence="1">
    <location>
        <begin position="468"/>
        <end position="499"/>
    </location>
</feature>
<dbReference type="EMBL" id="JASVDS010000004">
    <property type="protein sequence ID" value="MDL5033528.1"/>
    <property type="molecule type" value="Genomic_DNA"/>
</dbReference>
<dbReference type="InterPro" id="IPR000700">
    <property type="entry name" value="PAS-assoc_C"/>
</dbReference>
<dbReference type="InterPro" id="IPR029016">
    <property type="entry name" value="GAF-like_dom_sf"/>
</dbReference>
<feature type="domain" description="PAS" evidence="4">
    <location>
        <begin position="210"/>
        <end position="268"/>
    </location>
</feature>
<keyword evidence="3" id="KW-0732">Signal</keyword>
<evidence type="ECO:0000313" key="9">
    <source>
        <dbReference type="Proteomes" id="UP001238603"/>
    </source>
</evidence>
<keyword evidence="2" id="KW-1133">Transmembrane helix</keyword>
<dbReference type="PROSITE" id="PS50112">
    <property type="entry name" value="PAS"/>
    <property type="match status" value="1"/>
</dbReference>
<evidence type="ECO:0000259" key="6">
    <source>
        <dbReference type="PROSITE" id="PS50883"/>
    </source>
</evidence>
<dbReference type="InterPro" id="IPR000160">
    <property type="entry name" value="GGDEF_dom"/>
</dbReference>
<dbReference type="InterPro" id="IPR001633">
    <property type="entry name" value="EAL_dom"/>
</dbReference>
<dbReference type="Proteomes" id="UP001238603">
    <property type="component" value="Unassembled WGS sequence"/>
</dbReference>
<feature type="chain" id="PRO_5045605048" evidence="3">
    <location>
        <begin position="24"/>
        <end position="1104"/>
    </location>
</feature>
<feature type="signal peptide" evidence="3">
    <location>
        <begin position="1"/>
        <end position="23"/>
    </location>
</feature>
<accession>A0ABT7LL17</accession>
<feature type="domain" description="GGDEF" evidence="7">
    <location>
        <begin position="707"/>
        <end position="839"/>
    </location>
</feature>
<dbReference type="NCBIfam" id="TIGR00254">
    <property type="entry name" value="GGDEF"/>
    <property type="match status" value="1"/>
</dbReference>
<dbReference type="Gene3D" id="3.30.450.20">
    <property type="entry name" value="PAS domain"/>
    <property type="match status" value="2"/>
</dbReference>
<dbReference type="PANTHER" id="PTHR44757">
    <property type="entry name" value="DIGUANYLATE CYCLASE DGCP"/>
    <property type="match status" value="1"/>
</dbReference>
<feature type="transmembrane region" description="Helical" evidence="2">
    <location>
        <begin position="173"/>
        <end position="193"/>
    </location>
</feature>
<dbReference type="InterPro" id="IPR043128">
    <property type="entry name" value="Rev_trsase/Diguanyl_cyclase"/>
</dbReference>
<dbReference type="CDD" id="cd01949">
    <property type="entry name" value="GGDEF"/>
    <property type="match status" value="1"/>
</dbReference>
<dbReference type="InterPro" id="IPR035965">
    <property type="entry name" value="PAS-like_dom_sf"/>
</dbReference>
<dbReference type="RefSeq" id="WP_285983599.1">
    <property type="nucleotide sequence ID" value="NZ_JASVDS010000004.1"/>
</dbReference>
<evidence type="ECO:0000259" key="7">
    <source>
        <dbReference type="PROSITE" id="PS50887"/>
    </source>
</evidence>
<comment type="caution">
    <text evidence="8">The sequence shown here is derived from an EMBL/GenBank/DDBJ whole genome shotgun (WGS) entry which is preliminary data.</text>
</comment>
<dbReference type="Gene3D" id="3.30.70.270">
    <property type="match status" value="1"/>
</dbReference>
<feature type="domain" description="EAL" evidence="6">
    <location>
        <begin position="847"/>
        <end position="1100"/>
    </location>
</feature>
<sequence>MFAAALATTLILCAALYKLSVDAEEAVALVSQTHQLLAKVSLVRNATLQSELDTQNFRLTGQQVHRRSRDLQLVRRESALAGIQRLVEDDAAQLGRWEQLRQVIDQRMAIANEIVRLREEQGLEAATAYAMAAPLQATRARMHVLLDALEGEAVRQQQLYIDRQTRTREQLRWAGAVVSAALLAVLAASHVLIRRQLAAAQEHQQDLAEREEHLDVTLRSIGDAVLVTDTEGRVRRMNPAAEHLLDSPLEQSQGRDMGELLSLVDADSETLSPLPLTRLAEAVRASGLQARLQRPDGSLCAVNVMAAPLWSRKRQFLGMVYVVRDTTDELALQALLRQQKQQADRAAQERSDQLLESKDHLRNVLSNVPAMIAYVDRTLRYVYVNRQYLDCFAPPLADLTGLTVEEVLGKDRFAIASPMIDKVLAGEPQDYDWEPFPGVWQAISYAPRRKADGAVEGYYVLGRDITHRKEAEQRIQVLNQHLEEHVDELQRVSRALRTLSAGNKILLRAQDEQTLLDGMCEAVVSAGGYQLAIVWQPHPLDPDRLQAVAQSGLQAGLDCLRRQDWILADTPAGQGAPARAMRLGLATFVGNIAEEPAEALWHRSLDGVTCAMACPLITAGRCFGVLAIYDRRPSTFDQEEARLLTEAAEDLAFGLDTLRTRAERQQVLAAMHRLERTDALTGLPNGTEFGEALAAALEPPATGTAPAGFALLQCNVERLKDINDTLGFKQGDALLQEIGERLRAEAPDSALVARLRGDEFAVLMRHADHAQALALVERLQRALARPVLVADIPLHVNVCMGLVQSPQDGTNPHDLFRRVDIAMQHARRKGLPCASFERSMDRIDPGKLKRAGELKRALERDELRLYLQPKVDMREGRVSGAEVLVRWQHPELGLLGPGEFIDLAEQTGLIKPLTEWVLGRTLAQLKAWRPQGPHLPLAVNLSARNLRDEDLLPTVLRLHREWGVEPGTLELEITESTVMEDASFAMRILHGLRDAGIPLYVDDFGTGYSSLAYLQRLPVDYIKIDQSFVLDMTESQNSATIVRSTIDLVHDLGRKAVAEGIESREHWRRLLGMGCDVGQGYFIARPMPVEQFPAWLKDYRAPEP</sequence>
<keyword evidence="9" id="KW-1185">Reference proteome</keyword>
<organism evidence="8 9">
    <name type="scientific">Roseateles subflavus</name>
    <dbReference type="NCBI Taxonomy" id="3053353"/>
    <lineage>
        <taxon>Bacteria</taxon>
        <taxon>Pseudomonadati</taxon>
        <taxon>Pseudomonadota</taxon>
        <taxon>Betaproteobacteria</taxon>
        <taxon>Burkholderiales</taxon>
        <taxon>Sphaerotilaceae</taxon>
        <taxon>Roseateles</taxon>
    </lineage>
</organism>
<name>A0ABT7LL17_9BURK</name>
<evidence type="ECO:0000256" key="3">
    <source>
        <dbReference type="SAM" id="SignalP"/>
    </source>
</evidence>
<dbReference type="PROSITE" id="PS50883">
    <property type="entry name" value="EAL"/>
    <property type="match status" value="1"/>
</dbReference>
<dbReference type="NCBIfam" id="TIGR00229">
    <property type="entry name" value="sensory_box"/>
    <property type="match status" value="2"/>
</dbReference>
<evidence type="ECO:0000313" key="8">
    <source>
        <dbReference type="EMBL" id="MDL5033528.1"/>
    </source>
</evidence>
<dbReference type="Pfam" id="PF00990">
    <property type="entry name" value="GGDEF"/>
    <property type="match status" value="1"/>
</dbReference>
<dbReference type="SMART" id="SM00091">
    <property type="entry name" value="PAS"/>
    <property type="match status" value="2"/>
</dbReference>